<dbReference type="InterPro" id="IPR027417">
    <property type="entry name" value="P-loop_NTPase"/>
</dbReference>
<dbReference type="AlphaFoldDB" id="A0A7K2IW40"/>
<comment type="caution">
    <text evidence="2">The sequence shown here is derived from an EMBL/GenBank/DDBJ whole genome shotgun (WGS) entry which is preliminary data.</text>
</comment>
<proteinExistence type="predicted"/>
<sequence>MMPVVWLSGTSGVGKSTAGHGMLRAMAERGVTAAFVDADQVRLAAGVLAEETELVASGLAALAPRYREAGARLLLVAGLVDGPGHLARLLPGADRERILLCHLSADAATLRERIHHRGWAVERADEAVAYAERVDTGRVDLHLDTGGMTRERVVDHLAAVTLERLGPVLAEAAPSERAADTARSDGRVLLVTGPGGVGTSTIGFGAFSRMAGEGRAVAYVDTRQLGLLGADPNGRHLSGLRADNARALIGTLTAGGARTVVVGADPDTARSLGDEAESVVLRARPATLEERLRLRSEGVGPPLPGDPRKGIGGEGLRRAIARSVEEGASIEARLPKARTLSTDGVEPSALVEAILEDRDEPGPR</sequence>
<reference evidence="2 3" key="1">
    <citation type="journal article" date="2019" name="Nat. Commun.">
        <title>The antimicrobial potential of Streptomyces from insect microbiomes.</title>
        <authorList>
            <person name="Chevrette M.G."/>
            <person name="Carlson C.M."/>
            <person name="Ortega H.E."/>
            <person name="Thomas C."/>
            <person name="Ananiev G.E."/>
            <person name="Barns K.J."/>
            <person name="Book A.J."/>
            <person name="Cagnazzo J."/>
            <person name="Carlos C."/>
            <person name="Flanigan W."/>
            <person name="Grubbs K.J."/>
            <person name="Horn H.A."/>
            <person name="Hoffmann F.M."/>
            <person name="Klassen J.L."/>
            <person name="Knack J.J."/>
            <person name="Lewin G.R."/>
            <person name="McDonald B.R."/>
            <person name="Muller L."/>
            <person name="Melo W.G.P."/>
            <person name="Pinto-Tomas A.A."/>
            <person name="Schmitz A."/>
            <person name="Wendt-Pienkowski E."/>
            <person name="Wildman S."/>
            <person name="Zhao M."/>
            <person name="Zhang F."/>
            <person name="Bugni T.S."/>
            <person name="Andes D.R."/>
            <person name="Pupo M.T."/>
            <person name="Currie C.R."/>
        </authorList>
    </citation>
    <scope>NUCLEOTIDE SEQUENCE [LARGE SCALE GENOMIC DNA]</scope>
    <source>
        <strain evidence="2 3">SID5840</strain>
    </source>
</reference>
<evidence type="ECO:0000313" key="2">
    <source>
        <dbReference type="EMBL" id="MYR34163.1"/>
    </source>
</evidence>
<dbReference type="EMBL" id="WWHY01000001">
    <property type="protein sequence ID" value="MYR34163.1"/>
    <property type="molecule type" value="Genomic_DNA"/>
</dbReference>
<accession>A0A7K2IW40</accession>
<dbReference type="RefSeq" id="WP_161111440.1">
    <property type="nucleotide sequence ID" value="NZ_WWHY01000001.1"/>
</dbReference>
<protein>
    <submittedName>
        <fullName evidence="2">Uncharacterized protein</fullName>
    </submittedName>
</protein>
<evidence type="ECO:0000313" key="3">
    <source>
        <dbReference type="Proteomes" id="UP000467124"/>
    </source>
</evidence>
<dbReference type="SUPFAM" id="SSF52540">
    <property type="entry name" value="P-loop containing nucleoside triphosphate hydrolases"/>
    <property type="match status" value="1"/>
</dbReference>
<feature type="region of interest" description="Disordered" evidence="1">
    <location>
        <begin position="339"/>
        <end position="364"/>
    </location>
</feature>
<dbReference type="Proteomes" id="UP000467124">
    <property type="component" value="Unassembled WGS sequence"/>
</dbReference>
<name>A0A7K2IW40_9ACTN</name>
<evidence type="ECO:0000256" key="1">
    <source>
        <dbReference type="SAM" id="MobiDB-lite"/>
    </source>
</evidence>
<organism evidence="2 3">
    <name type="scientific">Nocardiopsis alba</name>
    <dbReference type="NCBI Taxonomy" id="53437"/>
    <lineage>
        <taxon>Bacteria</taxon>
        <taxon>Bacillati</taxon>
        <taxon>Actinomycetota</taxon>
        <taxon>Actinomycetes</taxon>
        <taxon>Streptosporangiales</taxon>
        <taxon>Nocardiopsidaceae</taxon>
        <taxon>Nocardiopsis</taxon>
    </lineage>
</organism>
<dbReference type="Gene3D" id="3.40.50.300">
    <property type="entry name" value="P-loop containing nucleotide triphosphate hydrolases"/>
    <property type="match status" value="2"/>
</dbReference>
<gene>
    <name evidence="2" type="ORF">GTW20_18355</name>
</gene>